<dbReference type="Pfam" id="PF01636">
    <property type="entry name" value="APH"/>
    <property type="match status" value="1"/>
</dbReference>
<sequence length="304" mass="34175">MNPYEADPEKVPATDLYADVPFYGRYHPKPDDFRINPQHSNSSTPASLKYWASVLELCTAENRIYPADEGGRDVFALGSIIIKSSHLHEHEYPGSHEIDFSYADANEASAILQATAILTNVKVPSIWFYGKINGRQVLVQERLSGVALNVAWPYLSSPQREAFKAQARSILHQLSTIKPSEKQAIRSHVVPDPNLLSNGRINPLEGEILVSGTNDDPDLCLMHNDFTKSNIIVDNDKIVGVIDWEMAGFLGWKTAAEIHRRIRTPQRESFLNANLSEEVLQDMMYWNDLYDENEPDDGPTNKGL</sequence>
<evidence type="ECO:0000259" key="1">
    <source>
        <dbReference type="Pfam" id="PF01636"/>
    </source>
</evidence>
<dbReference type="PANTHER" id="PTHR21310">
    <property type="entry name" value="AMINOGLYCOSIDE PHOSPHOTRANSFERASE-RELATED-RELATED"/>
    <property type="match status" value="1"/>
</dbReference>
<evidence type="ECO:0000313" key="3">
    <source>
        <dbReference type="Proteomes" id="UP001149165"/>
    </source>
</evidence>
<dbReference type="Proteomes" id="UP001149165">
    <property type="component" value="Unassembled WGS sequence"/>
</dbReference>
<feature type="domain" description="Aminoglycoside phosphotransferase" evidence="1">
    <location>
        <begin position="110"/>
        <end position="248"/>
    </location>
</feature>
<dbReference type="OrthoDB" id="8300194at2759"/>
<gene>
    <name evidence="2" type="ORF">N7456_002491</name>
</gene>
<dbReference type="AlphaFoldDB" id="A0A9W9KQ91"/>
<proteinExistence type="predicted"/>
<name>A0A9W9KQ91_9EURO</name>
<dbReference type="InterPro" id="IPR002575">
    <property type="entry name" value="Aminoglycoside_PTrfase"/>
</dbReference>
<dbReference type="InterPro" id="IPR011009">
    <property type="entry name" value="Kinase-like_dom_sf"/>
</dbReference>
<protein>
    <recommendedName>
        <fullName evidence="1">Aminoglycoside phosphotransferase domain-containing protein</fullName>
    </recommendedName>
</protein>
<dbReference type="InterPro" id="IPR051678">
    <property type="entry name" value="AGP_Transferase"/>
</dbReference>
<dbReference type="EMBL" id="JAPQKH010000002">
    <property type="protein sequence ID" value="KAJ5113957.1"/>
    <property type="molecule type" value="Genomic_DNA"/>
</dbReference>
<evidence type="ECO:0000313" key="2">
    <source>
        <dbReference type="EMBL" id="KAJ5113957.1"/>
    </source>
</evidence>
<dbReference type="Gene3D" id="3.90.1200.10">
    <property type="match status" value="1"/>
</dbReference>
<dbReference type="SUPFAM" id="SSF56112">
    <property type="entry name" value="Protein kinase-like (PK-like)"/>
    <property type="match status" value="1"/>
</dbReference>
<comment type="caution">
    <text evidence="2">The sequence shown here is derived from an EMBL/GenBank/DDBJ whole genome shotgun (WGS) entry which is preliminary data.</text>
</comment>
<reference evidence="2" key="1">
    <citation type="submission" date="2022-11" db="EMBL/GenBank/DDBJ databases">
        <authorList>
            <person name="Petersen C."/>
        </authorList>
    </citation>
    <scope>NUCLEOTIDE SEQUENCE</scope>
    <source>
        <strain evidence="2">IBT 30069</strain>
    </source>
</reference>
<accession>A0A9W9KQ91</accession>
<keyword evidence="3" id="KW-1185">Reference proteome</keyword>
<dbReference type="PANTHER" id="PTHR21310:SF15">
    <property type="entry name" value="AMINOGLYCOSIDE PHOSPHOTRANSFERASE DOMAIN-CONTAINING PROTEIN"/>
    <property type="match status" value="1"/>
</dbReference>
<reference evidence="2" key="2">
    <citation type="journal article" date="2023" name="IMA Fungus">
        <title>Comparative genomic study of the Penicillium genus elucidates a diverse pangenome and 15 lateral gene transfer events.</title>
        <authorList>
            <person name="Petersen C."/>
            <person name="Sorensen T."/>
            <person name="Nielsen M.R."/>
            <person name="Sondergaard T.E."/>
            <person name="Sorensen J.L."/>
            <person name="Fitzpatrick D.A."/>
            <person name="Frisvad J.C."/>
            <person name="Nielsen K.L."/>
        </authorList>
    </citation>
    <scope>NUCLEOTIDE SEQUENCE</scope>
    <source>
        <strain evidence="2">IBT 30069</strain>
    </source>
</reference>
<organism evidence="2 3">
    <name type="scientific">Penicillium angulare</name>
    <dbReference type="NCBI Taxonomy" id="116970"/>
    <lineage>
        <taxon>Eukaryota</taxon>
        <taxon>Fungi</taxon>
        <taxon>Dikarya</taxon>
        <taxon>Ascomycota</taxon>
        <taxon>Pezizomycotina</taxon>
        <taxon>Eurotiomycetes</taxon>
        <taxon>Eurotiomycetidae</taxon>
        <taxon>Eurotiales</taxon>
        <taxon>Aspergillaceae</taxon>
        <taxon>Penicillium</taxon>
    </lineage>
</organism>